<accession>A0A6J4P0U2</accession>
<protein>
    <submittedName>
        <fullName evidence="1">Uncharacterized protein</fullName>
    </submittedName>
</protein>
<dbReference type="AlphaFoldDB" id="A0A6J4P0U2"/>
<proteinExistence type="predicted"/>
<dbReference type="EMBL" id="CADCUV010000050">
    <property type="protein sequence ID" value="CAA9400625.1"/>
    <property type="molecule type" value="Genomic_DNA"/>
</dbReference>
<reference evidence="1" key="1">
    <citation type="submission" date="2020-02" db="EMBL/GenBank/DDBJ databases">
        <authorList>
            <person name="Meier V. D."/>
        </authorList>
    </citation>
    <scope>NUCLEOTIDE SEQUENCE</scope>
    <source>
        <strain evidence="1">AVDCRST_MAG22</strain>
    </source>
</reference>
<name>A0A6J4P0U2_9ACTN</name>
<evidence type="ECO:0000313" key="1">
    <source>
        <dbReference type="EMBL" id="CAA9400625.1"/>
    </source>
</evidence>
<organism evidence="1">
    <name type="scientific">uncultured Rubrobacteraceae bacterium</name>
    <dbReference type="NCBI Taxonomy" id="349277"/>
    <lineage>
        <taxon>Bacteria</taxon>
        <taxon>Bacillati</taxon>
        <taxon>Actinomycetota</taxon>
        <taxon>Rubrobacteria</taxon>
        <taxon>Rubrobacterales</taxon>
        <taxon>Rubrobacteraceae</taxon>
        <taxon>environmental samples</taxon>
    </lineage>
</organism>
<gene>
    <name evidence="1" type="ORF">AVDCRST_MAG22-1066</name>
</gene>
<sequence>MSFSKRLRHLWILLTTEEVVNEDGSTERRRVRRPPHA</sequence>